<sequence>MPDPGSATPAPGGTRRREGPGRLLIAGYTLFAVAAGSRAAWQLATDFDAAPLAYTLSAVAAAVYLVAAVGFARDGRTSHRVAVVCCAVELAGVLSVGLFSLFRPDLFPEATVWSRFGSGYFFVPSVLPVLGLWWLFRGHRTARGPA</sequence>
<dbReference type="EMBL" id="VLLL01000005">
    <property type="protein sequence ID" value="TWJ15133.1"/>
    <property type="molecule type" value="Genomic_DNA"/>
</dbReference>
<reference evidence="3 4" key="1">
    <citation type="journal article" date="2013" name="Stand. Genomic Sci.">
        <title>Genomic Encyclopedia of Type Strains, Phase I: The one thousand microbial genomes (KMG-I) project.</title>
        <authorList>
            <person name="Kyrpides N.C."/>
            <person name="Woyke T."/>
            <person name="Eisen J.A."/>
            <person name="Garrity G."/>
            <person name="Lilburn T.G."/>
            <person name="Beck B.J."/>
            <person name="Whitman W.B."/>
            <person name="Hugenholtz P."/>
            <person name="Klenk H.P."/>
        </authorList>
    </citation>
    <scope>NUCLEOTIDE SEQUENCE [LARGE SCALE GENOMIC DNA]</scope>
    <source>
        <strain evidence="3 4">DSM 45044</strain>
    </source>
</reference>
<feature type="transmembrane region" description="Helical" evidence="2">
    <location>
        <begin position="117"/>
        <end position="136"/>
    </location>
</feature>
<feature type="transmembrane region" description="Helical" evidence="2">
    <location>
        <begin position="81"/>
        <end position="102"/>
    </location>
</feature>
<comment type="caution">
    <text evidence="3">The sequence shown here is derived from an EMBL/GenBank/DDBJ whole genome shotgun (WGS) entry which is preliminary data.</text>
</comment>
<dbReference type="OrthoDB" id="25997at2"/>
<name>A0A562VB92_9ACTN</name>
<keyword evidence="2" id="KW-0472">Membrane</keyword>
<keyword evidence="2" id="KW-0812">Transmembrane</keyword>
<feature type="region of interest" description="Disordered" evidence="1">
    <location>
        <begin position="1"/>
        <end position="20"/>
    </location>
</feature>
<evidence type="ECO:0000313" key="3">
    <source>
        <dbReference type="EMBL" id="TWJ15133.1"/>
    </source>
</evidence>
<dbReference type="AlphaFoldDB" id="A0A562VB92"/>
<evidence type="ECO:0000256" key="2">
    <source>
        <dbReference type="SAM" id="Phobius"/>
    </source>
</evidence>
<accession>A0A562VB92</accession>
<evidence type="ECO:0008006" key="5">
    <source>
        <dbReference type="Google" id="ProtNLM"/>
    </source>
</evidence>
<keyword evidence="4" id="KW-1185">Reference proteome</keyword>
<evidence type="ECO:0000256" key="1">
    <source>
        <dbReference type="SAM" id="MobiDB-lite"/>
    </source>
</evidence>
<evidence type="ECO:0000313" key="4">
    <source>
        <dbReference type="Proteomes" id="UP000321617"/>
    </source>
</evidence>
<feature type="transmembrane region" description="Helical" evidence="2">
    <location>
        <begin position="23"/>
        <end position="41"/>
    </location>
</feature>
<gene>
    <name evidence="3" type="ORF">LX16_0832</name>
</gene>
<dbReference type="Proteomes" id="UP000321617">
    <property type="component" value="Unassembled WGS sequence"/>
</dbReference>
<dbReference type="RefSeq" id="WP_147133316.1">
    <property type="nucleotide sequence ID" value="NZ_BAABIJ010000001.1"/>
</dbReference>
<protein>
    <recommendedName>
        <fullName evidence="5">Integral membrane protein</fullName>
    </recommendedName>
</protein>
<organism evidence="3 4">
    <name type="scientific">Stackebrandtia albiflava</name>
    <dbReference type="NCBI Taxonomy" id="406432"/>
    <lineage>
        <taxon>Bacteria</taxon>
        <taxon>Bacillati</taxon>
        <taxon>Actinomycetota</taxon>
        <taxon>Actinomycetes</taxon>
        <taxon>Glycomycetales</taxon>
        <taxon>Glycomycetaceae</taxon>
        <taxon>Stackebrandtia</taxon>
    </lineage>
</organism>
<proteinExistence type="predicted"/>
<keyword evidence="2" id="KW-1133">Transmembrane helix</keyword>
<feature type="transmembrane region" description="Helical" evidence="2">
    <location>
        <begin position="53"/>
        <end position="72"/>
    </location>
</feature>